<comment type="caution">
    <text evidence="1">The sequence shown here is derived from an EMBL/GenBank/DDBJ whole genome shotgun (WGS) entry which is preliminary data.</text>
</comment>
<sequence length="118" mass="13634">MIDFPDYALILAEGYAEEPDFGLVRTEMDGGIAKQRRRFSVPVISRSVTVRVISDADRARFDAWFRRDANGGASWFNWLDPVDGVRKRARMTGTRPPYRWQREGVGRWQTQLQIETIG</sequence>
<evidence type="ECO:0008006" key="3">
    <source>
        <dbReference type="Google" id="ProtNLM"/>
    </source>
</evidence>
<dbReference type="EMBL" id="MUKV01000045">
    <property type="protein sequence ID" value="OQS32596.1"/>
    <property type="molecule type" value="Genomic_DNA"/>
</dbReference>
<gene>
    <name evidence="1" type="ORF">B0T45_21580</name>
</gene>
<name>A0A1W0CCW6_9NEIS</name>
<evidence type="ECO:0000313" key="1">
    <source>
        <dbReference type="EMBL" id="OQS32596.1"/>
    </source>
</evidence>
<dbReference type="RefSeq" id="WP_081556916.1">
    <property type="nucleotide sequence ID" value="NZ_MUKV01000045.1"/>
</dbReference>
<dbReference type="Proteomes" id="UP000192721">
    <property type="component" value="Unassembled WGS sequence"/>
</dbReference>
<organism evidence="1 2">
    <name type="scientific">Chromobacterium haemolyticum</name>
    <dbReference type="NCBI Taxonomy" id="394935"/>
    <lineage>
        <taxon>Bacteria</taxon>
        <taxon>Pseudomonadati</taxon>
        <taxon>Pseudomonadota</taxon>
        <taxon>Betaproteobacteria</taxon>
        <taxon>Neisseriales</taxon>
        <taxon>Chromobacteriaceae</taxon>
        <taxon>Chromobacterium</taxon>
    </lineage>
</organism>
<dbReference type="AlphaFoldDB" id="A0A1W0CCW6"/>
<protein>
    <recommendedName>
        <fullName evidence="3">Phage tail protein</fullName>
    </recommendedName>
</protein>
<proteinExistence type="predicted"/>
<evidence type="ECO:0000313" key="2">
    <source>
        <dbReference type="Proteomes" id="UP000192721"/>
    </source>
</evidence>
<accession>A0A1W0CCW6</accession>
<reference evidence="1 2" key="1">
    <citation type="submission" date="2017-02" db="EMBL/GenBank/DDBJ databases">
        <title>Chromobacterium haemolyticum H5244.</title>
        <authorList>
            <person name="Gulvik C.A."/>
        </authorList>
    </citation>
    <scope>NUCLEOTIDE SEQUENCE [LARGE SCALE GENOMIC DNA]</scope>
    <source>
        <strain evidence="1 2">H5244</strain>
    </source>
</reference>